<sequence>MKKKILVVSHDAGGANILASLVKKNKGDFKWLLYLAGPAKKIFLEKKISIYAEALHLKNHRIEKILKLFQPDLVLTGSGGGSSLEIDFIKSAKKNNIKTACFLDHWINYRERFGYPGDWKMNLPDYIFVGDRWAYRIALKNGFPKKIILQIKNPYFEESLEQAKKVEQNNKKQHQNKKMRILYISEPIFQSALKKYRNSHYFGYTEYEVIKDLLKIIKSRSMGILLELKIRLHPAEKINKYSEMLKSERYKRIRKLVSISNPARNLLVQDCIWADIVIGSSSMALFIAFIVGKKVISYIPTNKQVFSFPQKEIKRINSRKELLKEINGDK</sequence>
<protein>
    <submittedName>
        <fullName evidence="1">Uncharacterized protein</fullName>
    </submittedName>
</protein>
<proteinExistence type="predicted"/>
<dbReference type="EMBL" id="PEZT01000016">
    <property type="protein sequence ID" value="PIS09198.1"/>
    <property type="molecule type" value="Genomic_DNA"/>
</dbReference>
<dbReference type="Proteomes" id="UP000230093">
    <property type="component" value="Unassembled WGS sequence"/>
</dbReference>
<accession>A0A2H0WBA1</accession>
<dbReference type="AlphaFoldDB" id="A0A2H0WBA1"/>
<evidence type="ECO:0000313" key="2">
    <source>
        <dbReference type="Proteomes" id="UP000230093"/>
    </source>
</evidence>
<gene>
    <name evidence="1" type="ORF">COT75_02975</name>
</gene>
<organism evidence="1 2">
    <name type="scientific">Candidatus Beckwithbacteria bacterium CG10_big_fil_rev_8_21_14_0_10_34_10</name>
    <dbReference type="NCBI Taxonomy" id="1974495"/>
    <lineage>
        <taxon>Bacteria</taxon>
        <taxon>Candidatus Beckwithiibacteriota</taxon>
    </lineage>
</organism>
<comment type="caution">
    <text evidence="1">The sequence shown here is derived from an EMBL/GenBank/DDBJ whole genome shotgun (WGS) entry which is preliminary data.</text>
</comment>
<name>A0A2H0WBA1_9BACT</name>
<dbReference type="SUPFAM" id="SSF53756">
    <property type="entry name" value="UDP-Glycosyltransferase/glycogen phosphorylase"/>
    <property type="match status" value="1"/>
</dbReference>
<reference evidence="2" key="1">
    <citation type="submission" date="2017-09" db="EMBL/GenBank/DDBJ databases">
        <title>Depth-based differentiation of microbial function through sediment-hosted aquifers and enrichment of novel symbionts in the deep terrestrial subsurface.</title>
        <authorList>
            <person name="Probst A.J."/>
            <person name="Ladd B."/>
            <person name="Jarett J.K."/>
            <person name="Geller-Mcgrath D.E."/>
            <person name="Sieber C.M.K."/>
            <person name="Emerson J.B."/>
            <person name="Anantharaman K."/>
            <person name="Thomas B.C."/>
            <person name="Malmstrom R."/>
            <person name="Stieglmeier M."/>
            <person name="Klingl A."/>
            <person name="Woyke T."/>
            <person name="Ryan C.M."/>
            <person name="Banfield J.F."/>
        </authorList>
    </citation>
    <scope>NUCLEOTIDE SEQUENCE [LARGE SCALE GENOMIC DNA]</scope>
</reference>
<evidence type="ECO:0000313" key="1">
    <source>
        <dbReference type="EMBL" id="PIS09198.1"/>
    </source>
</evidence>